<comment type="similarity">
    <text evidence="1">Belongs to the transglycosylase Slt family.</text>
</comment>
<evidence type="ECO:0000313" key="5">
    <source>
        <dbReference type="Proteomes" id="UP000198964"/>
    </source>
</evidence>
<keyword evidence="2" id="KW-1133">Transmembrane helix</keyword>
<dbReference type="Pfam" id="PF01464">
    <property type="entry name" value="SLT"/>
    <property type="match status" value="1"/>
</dbReference>
<reference evidence="4 5" key="1">
    <citation type="submission" date="2016-10" db="EMBL/GenBank/DDBJ databases">
        <authorList>
            <person name="de Groot N.N."/>
        </authorList>
    </citation>
    <scope>NUCLEOTIDE SEQUENCE [LARGE SCALE GENOMIC DNA]</scope>
    <source>
        <strain evidence="4 5">CGMCC 1.9156</strain>
    </source>
</reference>
<evidence type="ECO:0000256" key="2">
    <source>
        <dbReference type="SAM" id="Phobius"/>
    </source>
</evidence>
<dbReference type="SUPFAM" id="SSF53955">
    <property type="entry name" value="Lysozyme-like"/>
    <property type="match status" value="1"/>
</dbReference>
<evidence type="ECO:0000259" key="3">
    <source>
        <dbReference type="Pfam" id="PF01464"/>
    </source>
</evidence>
<keyword evidence="2" id="KW-0812">Transmembrane</keyword>
<keyword evidence="2" id="KW-0472">Membrane</keyword>
<protein>
    <submittedName>
        <fullName evidence="4">Transglycosylase SLT domain-containing protein</fullName>
    </submittedName>
</protein>
<dbReference type="AlphaFoldDB" id="A0A1I2EM82"/>
<accession>A0A1I2EM82</accession>
<keyword evidence="5" id="KW-1185">Reference proteome</keyword>
<proteinExistence type="inferred from homology"/>
<dbReference type="PANTHER" id="PTHR37423:SF2">
    <property type="entry name" value="MEMBRANE-BOUND LYTIC MUREIN TRANSGLYCOSYLASE C"/>
    <property type="match status" value="1"/>
</dbReference>
<dbReference type="Gene3D" id="1.10.530.10">
    <property type="match status" value="1"/>
</dbReference>
<dbReference type="PANTHER" id="PTHR37423">
    <property type="entry name" value="SOLUBLE LYTIC MUREIN TRANSGLYCOSYLASE-RELATED"/>
    <property type="match status" value="1"/>
</dbReference>
<dbReference type="CDD" id="cd16894">
    <property type="entry name" value="MltD-like"/>
    <property type="match status" value="1"/>
</dbReference>
<dbReference type="InterPro" id="IPR008258">
    <property type="entry name" value="Transglycosylase_SLT_dom_1"/>
</dbReference>
<name>A0A1I2EM82_9BACT</name>
<evidence type="ECO:0000313" key="4">
    <source>
        <dbReference type="EMBL" id="SFE93481.1"/>
    </source>
</evidence>
<sequence length="310" mass="35580">MKRIASRLLYSFILVVLVLGGYQFLESSTYPERAPEAPAKHYYSSVEVPDSLTFAGEKVPLEYFDVYESLDRELLVNSYFHSQTLRFMKMAPRFFSIIEPILEADSIPEDFKYLALAESGFNPKAVSPAGAVGFWQFMKGTARDYGLEVSGEVDERYHIEKSTHAACAYLHESYKKYGSWTLVAATYNAGRNFVGRQLERQQETDYYDLLLGEETGRYVFRILALKLVMENPQKYGFDVQEDEQYSVWNTKTVSISGPVANFADFAQEHQTNYKILKMLNPWLRESYLTNKSGKTYGIKLPAEGFRTNTK</sequence>
<dbReference type="EMBL" id="FONW01000002">
    <property type="protein sequence ID" value="SFE93481.1"/>
    <property type="molecule type" value="Genomic_DNA"/>
</dbReference>
<dbReference type="InterPro" id="IPR023346">
    <property type="entry name" value="Lysozyme-like_dom_sf"/>
</dbReference>
<dbReference type="RefSeq" id="WP_093918820.1">
    <property type="nucleotide sequence ID" value="NZ_FONW01000002.1"/>
</dbReference>
<feature type="transmembrane region" description="Helical" evidence="2">
    <location>
        <begin position="7"/>
        <end position="25"/>
    </location>
</feature>
<evidence type="ECO:0000256" key="1">
    <source>
        <dbReference type="ARBA" id="ARBA00007734"/>
    </source>
</evidence>
<feature type="domain" description="Transglycosylase SLT" evidence="3">
    <location>
        <begin position="108"/>
        <end position="207"/>
    </location>
</feature>
<dbReference type="STRING" id="655355.SAMN05216283_102138"/>
<gene>
    <name evidence="4" type="ORF">SAMN05216283_102138</name>
</gene>
<dbReference type="Proteomes" id="UP000198964">
    <property type="component" value="Unassembled WGS sequence"/>
</dbReference>
<organism evidence="4 5">
    <name type="scientific">Sunxiuqinia elliptica</name>
    <dbReference type="NCBI Taxonomy" id="655355"/>
    <lineage>
        <taxon>Bacteria</taxon>
        <taxon>Pseudomonadati</taxon>
        <taxon>Bacteroidota</taxon>
        <taxon>Bacteroidia</taxon>
        <taxon>Marinilabiliales</taxon>
        <taxon>Prolixibacteraceae</taxon>
        <taxon>Sunxiuqinia</taxon>
    </lineage>
</organism>